<evidence type="ECO:0000259" key="10">
    <source>
        <dbReference type="PROSITE" id="PS50893"/>
    </source>
</evidence>
<dbReference type="InterPro" id="IPR003439">
    <property type="entry name" value="ABC_transporter-like_ATP-bd"/>
</dbReference>
<keyword evidence="3 9" id="KW-0812">Transmembrane</keyword>
<dbReference type="EMBL" id="JARBDR010000440">
    <property type="protein sequence ID" value="KAJ8313116.1"/>
    <property type="molecule type" value="Genomic_DNA"/>
</dbReference>
<dbReference type="Gene3D" id="3.40.50.300">
    <property type="entry name" value="P-loop containing nucleotide triphosphate hydrolases"/>
    <property type="match status" value="3"/>
</dbReference>
<dbReference type="Pfam" id="PF00005">
    <property type="entry name" value="ABC_tran"/>
    <property type="match status" value="2"/>
</dbReference>
<evidence type="ECO:0000256" key="2">
    <source>
        <dbReference type="ARBA" id="ARBA00022448"/>
    </source>
</evidence>
<feature type="transmembrane region" description="Helical" evidence="9">
    <location>
        <begin position="538"/>
        <end position="562"/>
    </location>
</feature>
<name>A0ABQ9F6W1_TEGGR</name>
<keyword evidence="6 9" id="KW-1133">Transmembrane helix</keyword>
<evidence type="ECO:0000256" key="5">
    <source>
        <dbReference type="ARBA" id="ARBA00022840"/>
    </source>
</evidence>
<dbReference type="Pfam" id="PF00664">
    <property type="entry name" value="ABC_membrane"/>
    <property type="match status" value="1"/>
</dbReference>
<gene>
    <name evidence="12" type="ORF">KUTeg_010489</name>
</gene>
<dbReference type="Gene3D" id="1.20.1560.10">
    <property type="entry name" value="ABC transporter type 1, transmembrane domain"/>
    <property type="match status" value="1"/>
</dbReference>
<dbReference type="PROSITE" id="PS50893">
    <property type="entry name" value="ABC_TRANSPORTER_2"/>
    <property type="match status" value="2"/>
</dbReference>
<feature type="compositionally biased region" description="Polar residues" evidence="8">
    <location>
        <begin position="239"/>
        <end position="251"/>
    </location>
</feature>
<feature type="transmembrane region" description="Helical" evidence="9">
    <location>
        <begin position="382"/>
        <end position="403"/>
    </location>
</feature>
<keyword evidence="7 9" id="KW-0472">Membrane</keyword>
<evidence type="ECO:0000256" key="6">
    <source>
        <dbReference type="ARBA" id="ARBA00022989"/>
    </source>
</evidence>
<sequence length="969" mass="109655">MIVGPVGAGKSSLLSAMFGEMLKIKGKVEWHRGTKIAYVSQKPWLLNATLRDNITFGHPYSWRRYRKIINACALQPDIALLPAGDMTEIGEKGVNLSGGQKQRVSIARALYSKSDTVIMDDPLSALDAHVGKHVFDNAIMKRLLRRKRTVILITHQLQYLVHSAHVIALRNCLVQCQGPLAEIKKNDPVLYESWRKALRELKSETKRQDSDTSAEPTIEKPEGRERAVSNGQLPVHDSPNWNPDLNKQTALNVNSSPTLSRQMSNLSNMVEEISREDKEIPEENDDPDFIFYNEEKKDEQSGKLIKKEHRETGAVSLRVYLSYAKSCGIFHVILVFLFLMTSHGLLVSSNYFLSVWSEDSTDFLQAKAQDPSRYNEFCFRQIWTSNCLWVSFLTICLGTDYMYLDKCVHQSLCFHVLVAITSYFDRFETFDDIPYMRTYVILNMSGILMTLISGLLIFYTGIKAARTLHNNMLKTILHVPLRFFDTNPTGRIINRFSADIGQIDQKSYNGKITFLNSEKLPATYDSLFKCVFTTLSALIINIIGTWYFLFAAIPILILYFCIQHFFRTTARLNTSSEAARVEERFRQLAMKAINTNVTPFLFIHTINRWLGVRLLSDYMGDYMGAVIVLVASTASLSACINGHTVPAFVGLSVSYALLVSLYMNWVVRNMAEAEMLMNAVERIDEYTKLETEHDKTSKKHDSSVDSKWPDKGEIEFKNVSLKYDKELDPVVIDANCIGVCGRTGSGKSSMTLSLFRMINISEGDIFIDKKSTSQIPLHVLRSKLAIIPQDPVLFTGTVRYIYNQSKLAIIPQDPVLFTGTVRYNLDPSGELDDDVIWEALQTVQLKETIADLSEGLDSQVSESGENFSVGQRQLFCLARAFLRGNKILVLDEATASIDLETDNKLQQVISTVFKDKTVITIAHRLSTIMKYDRVMVMSQGRIVEFDSPSELLKDNNSHFSTLARMADQL</sequence>
<dbReference type="InterPro" id="IPR011527">
    <property type="entry name" value="ABC1_TM_dom"/>
</dbReference>
<evidence type="ECO:0000256" key="3">
    <source>
        <dbReference type="ARBA" id="ARBA00022692"/>
    </source>
</evidence>
<evidence type="ECO:0000256" key="7">
    <source>
        <dbReference type="ARBA" id="ARBA00023136"/>
    </source>
</evidence>
<feature type="transmembrane region" description="Helical" evidence="9">
    <location>
        <begin position="622"/>
        <end position="640"/>
    </location>
</feature>
<evidence type="ECO:0000313" key="13">
    <source>
        <dbReference type="Proteomes" id="UP001217089"/>
    </source>
</evidence>
<organism evidence="12 13">
    <name type="scientific">Tegillarca granosa</name>
    <name type="common">Malaysian cockle</name>
    <name type="synonym">Anadara granosa</name>
    <dbReference type="NCBI Taxonomy" id="220873"/>
    <lineage>
        <taxon>Eukaryota</taxon>
        <taxon>Metazoa</taxon>
        <taxon>Spiralia</taxon>
        <taxon>Lophotrochozoa</taxon>
        <taxon>Mollusca</taxon>
        <taxon>Bivalvia</taxon>
        <taxon>Autobranchia</taxon>
        <taxon>Pteriomorphia</taxon>
        <taxon>Arcoida</taxon>
        <taxon>Arcoidea</taxon>
        <taxon>Arcidae</taxon>
        <taxon>Tegillarca</taxon>
    </lineage>
</organism>
<proteinExistence type="predicted"/>
<comment type="caution">
    <text evidence="12">The sequence shown here is derived from an EMBL/GenBank/DDBJ whole genome shotgun (WGS) entry which is preliminary data.</text>
</comment>
<dbReference type="SUPFAM" id="SSF52540">
    <property type="entry name" value="P-loop containing nucleoside triphosphate hydrolases"/>
    <property type="match status" value="2"/>
</dbReference>
<dbReference type="InterPro" id="IPR017871">
    <property type="entry name" value="ABC_transporter-like_CS"/>
</dbReference>
<feature type="domain" description="ABC transporter" evidence="10">
    <location>
        <begin position="1"/>
        <end position="196"/>
    </location>
</feature>
<keyword evidence="4" id="KW-0547">Nucleotide-binding</keyword>
<feature type="region of interest" description="Disordered" evidence="8">
    <location>
        <begin position="202"/>
        <end position="251"/>
    </location>
</feature>
<feature type="transmembrane region" description="Helical" evidence="9">
    <location>
        <begin position="647"/>
        <end position="667"/>
    </location>
</feature>
<dbReference type="InterPro" id="IPR050173">
    <property type="entry name" value="ABC_transporter_C-like"/>
</dbReference>
<protein>
    <submittedName>
        <fullName evidence="12">Uncharacterized protein</fullName>
    </submittedName>
</protein>
<dbReference type="InterPro" id="IPR027417">
    <property type="entry name" value="P-loop_NTPase"/>
</dbReference>
<evidence type="ECO:0000313" key="12">
    <source>
        <dbReference type="EMBL" id="KAJ8313116.1"/>
    </source>
</evidence>
<comment type="subcellular location">
    <subcellularLocation>
        <location evidence="1">Membrane</location>
    </subcellularLocation>
</comment>
<evidence type="ECO:0000256" key="9">
    <source>
        <dbReference type="SAM" id="Phobius"/>
    </source>
</evidence>
<accession>A0ABQ9F6W1</accession>
<feature type="transmembrane region" description="Helical" evidence="9">
    <location>
        <begin position="439"/>
        <end position="462"/>
    </location>
</feature>
<dbReference type="PROSITE" id="PS50929">
    <property type="entry name" value="ABC_TM1F"/>
    <property type="match status" value="1"/>
</dbReference>
<evidence type="ECO:0000256" key="4">
    <source>
        <dbReference type="ARBA" id="ARBA00022741"/>
    </source>
</evidence>
<dbReference type="CDD" id="cd03244">
    <property type="entry name" value="ABCC_MRP_domain2"/>
    <property type="match status" value="1"/>
</dbReference>
<feature type="transmembrane region" description="Helical" evidence="9">
    <location>
        <begin position="328"/>
        <end position="347"/>
    </location>
</feature>
<dbReference type="SUPFAM" id="SSF90123">
    <property type="entry name" value="ABC transporter transmembrane region"/>
    <property type="match status" value="1"/>
</dbReference>
<dbReference type="PROSITE" id="PS00211">
    <property type="entry name" value="ABC_TRANSPORTER_1"/>
    <property type="match status" value="2"/>
</dbReference>
<feature type="compositionally biased region" description="Basic and acidic residues" evidence="8">
    <location>
        <begin position="217"/>
        <end position="227"/>
    </location>
</feature>
<evidence type="ECO:0000256" key="8">
    <source>
        <dbReference type="SAM" id="MobiDB-lite"/>
    </source>
</evidence>
<keyword evidence="5" id="KW-0067">ATP-binding</keyword>
<dbReference type="CDD" id="cd03250">
    <property type="entry name" value="ABCC_MRP_domain1"/>
    <property type="match status" value="1"/>
</dbReference>
<dbReference type="InterPro" id="IPR036640">
    <property type="entry name" value="ABC1_TM_sf"/>
</dbReference>
<evidence type="ECO:0000256" key="1">
    <source>
        <dbReference type="ARBA" id="ARBA00004370"/>
    </source>
</evidence>
<keyword evidence="13" id="KW-1185">Reference proteome</keyword>
<reference evidence="12 13" key="1">
    <citation type="submission" date="2022-12" db="EMBL/GenBank/DDBJ databases">
        <title>Chromosome-level genome of Tegillarca granosa.</title>
        <authorList>
            <person name="Kim J."/>
        </authorList>
    </citation>
    <scope>NUCLEOTIDE SEQUENCE [LARGE SCALE GENOMIC DNA]</scope>
    <source>
        <strain evidence="12">Teg-2019</strain>
        <tissue evidence="12">Adductor muscle</tissue>
    </source>
</reference>
<feature type="domain" description="ABC transmembrane type-1" evidence="11">
    <location>
        <begin position="439"/>
        <end position="588"/>
    </location>
</feature>
<dbReference type="PANTHER" id="PTHR24223">
    <property type="entry name" value="ATP-BINDING CASSETTE SUB-FAMILY C"/>
    <property type="match status" value="1"/>
</dbReference>
<dbReference type="InterPro" id="IPR003593">
    <property type="entry name" value="AAA+_ATPase"/>
</dbReference>
<dbReference type="Proteomes" id="UP001217089">
    <property type="component" value="Unassembled WGS sequence"/>
</dbReference>
<dbReference type="PANTHER" id="PTHR24223:SF461">
    <property type="entry name" value="ATP-BINDING CASSETTE SUB-FAMILY C MEMBER SUR"/>
    <property type="match status" value="1"/>
</dbReference>
<evidence type="ECO:0000259" key="11">
    <source>
        <dbReference type="PROSITE" id="PS50929"/>
    </source>
</evidence>
<keyword evidence="2" id="KW-0813">Transport</keyword>
<feature type="domain" description="ABC transporter" evidence="10">
    <location>
        <begin position="709"/>
        <end position="964"/>
    </location>
</feature>
<dbReference type="SMART" id="SM00382">
    <property type="entry name" value="AAA"/>
    <property type="match status" value="2"/>
</dbReference>